<feature type="compositionally biased region" description="Polar residues" evidence="2">
    <location>
        <begin position="1"/>
        <end position="12"/>
    </location>
</feature>
<dbReference type="InterPro" id="IPR029068">
    <property type="entry name" value="Glyas_Bleomycin-R_OHBP_Dase"/>
</dbReference>
<protein>
    <recommendedName>
        <fullName evidence="3">VOC domain-containing protein</fullName>
    </recommendedName>
</protein>
<accession>A0A427XWK2</accession>
<dbReference type="PROSITE" id="PS00934">
    <property type="entry name" value="GLYOXALASE_I_1"/>
    <property type="match status" value="1"/>
</dbReference>
<comment type="caution">
    <text evidence="4">The sequence shown here is derived from an EMBL/GenBank/DDBJ whole genome shotgun (WGS) entry which is preliminary data.</text>
</comment>
<dbReference type="Pfam" id="PF00903">
    <property type="entry name" value="Glyoxalase"/>
    <property type="match status" value="1"/>
</dbReference>
<dbReference type="PROSITE" id="PS51819">
    <property type="entry name" value="VOC"/>
    <property type="match status" value="1"/>
</dbReference>
<dbReference type="EMBL" id="RSCE01000004">
    <property type="protein sequence ID" value="RSH83151.1"/>
    <property type="molecule type" value="Genomic_DNA"/>
</dbReference>
<dbReference type="GO" id="GO:0004462">
    <property type="term" value="F:lactoylglutathione lyase activity"/>
    <property type="evidence" value="ECO:0007669"/>
    <property type="project" value="InterPro"/>
</dbReference>
<dbReference type="PANTHER" id="PTHR10374">
    <property type="entry name" value="LACTOYLGLUTATHIONE LYASE GLYOXALASE I"/>
    <property type="match status" value="1"/>
</dbReference>
<organism evidence="4 5">
    <name type="scientific">Apiotrichum porosum</name>
    <dbReference type="NCBI Taxonomy" id="105984"/>
    <lineage>
        <taxon>Eukaryota</taxon>
        <taxon>Fungi</taxon>
        <taxon>Dikarya</taxon>
        <taxon>Basidiomycota</taxon>
        <taxon>Agaricomycotina</taxon>
        <taxon>Tremellomycetes</taxon>
        <taxon>Trichosporonales</taxon>
        <taxon>Trichosporonaceae</taxon>
        <taxon>Apiotrichum</taxon>
    </lineage>
</organism>
<proteinExistence type="predicted"/>
<evidence type="ECO:0000313" key="5">
    <source>
        <dbReference type="Proteomes" id="UP000279236"/>
    </source>
</evidence>
<dbReference type="OrthoDB" id="16820at2759"/>
<keyword evidence="1" id="KW-0479">Metal-binding</keyword>
<gene>
    <name evidence="4" type="ORF">EHS24_006810</name>
</gene>
<dbReference type="Proteomes" id="UP000279236">
    <property type="component" value="Unassembled WGS sequence"/>
</dbReference>
<evidence type="ECO:0000256" key="1">
    <source>
        <dbReference type="ARBA" id="ARBA00022723"/>
    </source>
</evidence>
<dbReference type="GO" id="GO:0046872">
    <property type="term" value="F:metal ion binding"/>
    <property type="evidence" value="ECO:0007669"/>
    <property type="project" value="UniProtKB-KW"/>
</dbReference>
<dbReference type="InterPro" id="IPR004360">
    <property type="entry name" value="Glyas_Fos-R_dOase_dom"/>
</dbReference>
<dbReference type="GeneID" id="39591353"/>
<name>A0A427XWK2_9TREE</name>
<dbReference type="SUPFAM" id="SSF54593">
    <property type="entry name" value="Glyoxalase/Bleomycin resistance protein/Dihydroxybiphenyl dioxygenase"/>
    <property type="match status" value="1"/>
</dbReference>
<feature type="domain" description="VOC" evidence="3">
    <location>
        <begin position="51"/>
        <end position="215"/>
    </location>
</feature>
<dbReference type="AlphaFoldDB" id="A0A427XWK2"/>
<reference evidence="4 5" key="1">
    <citation type="submission" date="2018-11" db="EMBL/GenBank/DDBJ databases">
        <title>Genome sequence of Apiotrichum porosum DSM 27194.</title>
        <authorList>
            <person name="Aliyu H."/>
            <person name="Gorte O."/>
            <person name="Ochsenreither K."/>
        </authorList>
    </citation>
    <scope>NUCLEOTIDE SEQUENCE [LARGE SCALE GENOMIC DNA]</scope>
    <source>
        <strain evidence="4 5">DSM 27194</strain>
    </source>
</reference>
<dbReference type="RefSeq" id="XP_028477103.1">
    <property type="nucleotide sequence ID" value="XM_028622211.1"/>
</dbReference>
<dbReference type="InterPro" id="IPR018146">
    <property type="entry name" value="Glyoxalase_1_CS"/>
</dbReference>
<evidence type="ECO:0000313" key="4">
    <source>
        <dbReference type="EMBL" id="RSH83151.1"/>
    </source>
</evidence>
<dbReference type="Gene3D" id="3.10.180.10">
    <property type="entry name" value="2,3-Dihydroxybiphenyl 1,2-Dioxygenase, domain 1"/>
    <property type="match status" value="1"/>
</dbReference>
<evidence type="ECO:0000259" key="3">
    <source>
        <dbReference type="PROSITE" id="PS51819"/>
    </source>
</evidence>
<keyword evidence="5" id="KW-1185">Reference proteome</keyword>
<feature type="region of interest" description="Disordered" evidence="2">
    <location>
        <begin position="1"/>
        <end position="47"/>
    </location>
</feature>
<dbReference type="STRING" id="105984.A0A427XWK2"/>
<dbReference type="InterPro" id="IPR037523">
    <property type="entry name" value="VOC_core"/>
</dbReference>
<sequence length="218" mass="23953">MTSATNGTTNGQPDAHHHANGNVDPHDLWPAPGGPIPGADGPSPLGTAGFRMNHTMLRITDPEVSIPFYRDVLGFRRVMTLNNGPCTVYYMAYYYPDEKTGADIFKHMQQRDGLLELVHVHGSKGRKVENGNPPESFGFGHLGISCPDTVAAEERFKAHGVEIFKPLGIEFSTKRGMGVADDDNDDELTEGFRKVFSRMIMIRDPDGYFIEVVPYGAG</sequence>
<dbReference type="PANTHER" id="PTHR10374:SF19">
    <property type="entry name" value="LYASE (GLO1), PUTATIVE (AFU_ORTHOLOGUE AFUA_2G13550)-RELATED"/>
    <property type="match status" value="1"/>
</dbReference>
<evidence type="ECO:0000256" key="2">
    <source>
        <dbReference type="SAM" id="MobiDB-lite"/>
    </source>
</evidence>